<organism evidence="3 4">
    <name type="scientific">Enterococcus alishanensis</name>
    <dbReference type="NCBI Taxonomy" id="1303817"/>
    <lineage>
        <taxon>Bacteria</taxon>
        <taxon>Bacillati</taxon>
        <taxon>Bacillota</taxon>
        <taxon>Bacilli</taxon>
        <taxon>Lactobacillales</taxon>
        <taxon>Enterococcaceae</taxon>
        <taxon>Enterococcus</taxon>
    </lineage>
</organism>
<protein>
    <submittedName>
        <fullName evidence="3">HlyD family efflux transporter periplasmic adaptor subunit</fullName>
    </submittedName>
</protein>
<evidence type="ECO:0000259" key="1">
    <source>
        <dbReference type="Pfam" id="PF00364"/>
    </source>
</evidence>
<sequence>MKKIIKLIILLGVLGLIITGCSQDKSENKTTASEPTIKTSMFGKVTAAKSYTLFAPISGTINGFDLNNGQEVNLNDLLFQINSGEETAQMNAKSAGVVTNISVTEDQPIQAGEPLAILMDDSQKELLVEADEVDLAQIRVGDAVDIELDSQPDEQYEGKIEYISAIGEEQQNATYYEVQVSFNPDKDVLLGMSATAFIRK</sequence>
<comment type="caution">
    <text evidence="3">The sequence shown here is derived from an EMBL/GenBank/DDBJ whole genome shotgun (WGS) entry which is preliminary data.</text>
</comment>
<dbReference type="PANTHER" id="PTHR30469">
    <property type="entry name" value="MULTIDRUG RESISTANCE PROTEIN MDTA"/>
    <property type="match status" value="1"/>
</dbReference>
<dbReference type="Pfam" id="PF25990">
    <property type="entry name" value="Beta-barrel_YknX"/>
    <property type="match status" value="1"/>
</dbReference>
<proteinExistence type="predicted"/>
<dbReference type="RefSeq" id="WP_218325597.1">
    <property type="nucleotide sequence ID" value="NZ_JAHUZB010000003.1"/>
</dbReference>
<dbReference type="EMBL" id="JAHUZB010000003">
    <property type="protein sequence ID" value="MBV7390535.1"/>
    <property type="molecule type" value="Genomic_DNA"/>
</dbReference>
<feature type="domain" description="YknX-like beta-barrel" evidence="2">
    <location>
        <begin position="131"/>
        <end position="193"/>
    </location>
</feature>
<keyword evidence="4" id="KW-1185">Reference proteome</keyword>
<evidence type="ECO:0000313" key="4">
    <source>
        <dbReference type="Proteomes" id="UP000774130"/>
    </source>
</evidence>
<dbReference type="Pfam" id="PF00364">
    <property type="entry name" value="Biotin_lipoyl"/>
    <property type="match status" value="1"/>
</dbReference>
<evidence type="ECO:0000313" key="3">
    <source>
        <dbReference type="EMBL" id="MBV7390535.1"/>
    </source>
</evidence>
<dbReference type="InterPro" id="IPR000089">
    <property type="entry name" value="Biotin_lipoyl"/>
</dbReference>
<gene>
    <name evidence="3" type="ORF">KUA55_07580</name>
</gene>
<name>A0ABS6TCA5_9ENTE</name>
<reference evidence="3 4" key="1">
    <citation type="submission" date="2021-06" db="EMBL/GenBank/DDBJ databases">
        <title>Enterococcus alishanensis sp. nov., a novel lactic acid bacterium isolated from fresh coffee beans.</title>
        <authorList>
            <person name="Chen Y.-S."/>
        </authorList>
    </citation>
    <scope>NUCLEOTIDE SEQUENCE [LARGE SCALE GENOMIC DNA]</scope>
    <source>
        <strain evidence="3 4">ALS3</strain>
    </source>
</reference>
<dbReference type="Proteomes" id="UP000774130">
    <property type="component" value="Unassembled WGS sequence"/>
</dbReference>
<dbReference type="InterPro" id="IPR058636">
    <property type="entry name" value="Beta-barrel_YknX"/>
</dbReference>
<feature type="domain" description="Lipoyl-binding" evidence="1">
    <location>
        <begin position="64"/>
        <end position="118"/>
    </location>
</feature>
<dbReference type="PROSITE" id="PS51257">
    <property type="entry name" value="PROKAR_LIPOPROTEIN"/>
    <property type="match status" value="1"/>
</dbReference>
<evidence type="ECO:0000259" key="2">
    <source>
        <dbReference type="Pfam" id="PF25990"/>
    </source>
</evidence>
<dbReference type="PANTHER" id="PTHR30469:SF33">
    <property type="entry name" value="SLR1207 PROTEIN"/>
    <property type="match status" value="1"/>
</dbReference>
<accession>A0ABS6TCA5</accession>